<dbReference type="AlphaFoldDB" id="A0A2Z5FZL7"/>
<evidence type="ECO:0000313" key="1">
    <source>
        <dbReference type="EMBL" id="AXC11845.1"/>
    </source>
</evidence>
<gene>
    <name evidence="1" type="ORF">ACPOL_2525</name>
</gene>
<sequence length="45" mass="5219">MPESHRCGFFFEDKPGTCTSRFRNFACSKARLLARVMKWGIEGYS</sequence>
<name>A0A2Z5FZL7_9BACT</name>
<protein>
    <submittedName>
        <fullName evidence="1">Uncharacterized protein</fullName>
    </submittedName>
</protein>
<evidence type="ECO:0000313" key="2">
    <source>
        <dbReference type="Proteomes" id="UP000253606"/>
    </source>
</evidence>
<proteinExistence type="predicted"/>
<accession>A0A2Z5FZL7</accession>
<organism evidence="1 2">
    <name type="scientific">Acidisarcina polymorpha</name>
    <dbReference type="NCBI Taxonomy" id="2211140"/>
    <lineage>
        <taxon>Bacteria</taxon>
        <taxon>Pseudomonadati</taxon>
        <taxon>Acidobacteriota</taxon>
        <taxon>Terriglobia</taxon>
        <taxon>Terriglobales</taxon>
        <taxon>Acidobacteriaceae</taxon>
        <taxon>Acidisarcina</taxon>
    </lineage>
</organism>
<keyword evidence="2" id="KW-1185">Reference proteome</keyword>
<dbReference type="Proteomes" id="UP000253606">
    <property type="component" value="Chromosome"/>
</dbReference>
<dbReference type="EMBL" id="CP030840">
    <property type="protein sequence ID" value="AXC11845.1"/>
    <property type="molecule type" value="Genomic_DNA"/>
</dbReference>
<reference evidence="1 2" key="1">
    <citation type="journal article" date="2018" name="Front. Microbiol.">
        <title>Hydrolytic Capabilities as a Key to Environmental Success: Chitinolytic and Cellulolytic Acidobacteria From Acidic Sub-arctic Soils and Boreal Peatlands.</title>
        <authorList>
            <person name="Belova S.E."/>
            <person name="Ravin N.V."/>
            <person name="Pankratov T.A."/>
            <person name="Rakitin A.L."/>
            <person name="Ivanova A.A."/>
            <person name="Beletsky A.V."/>
            <person name="Mardanov A.V."/>
            <person name="Sinninghe Damste J.S."/>
            <person name="Dedysh S.N."/>
        </authorList>
    </citation>
    <scope>NUCLEOTIDE SEQUENCE [LARGE SCALE GENOMIC DNA]</scope>
    <source>
        <strain evidence="1 2">SBC82</strain>
    </source>
</reference>
<dbReference type="KEGG" id="abas:ACPOL_2525"/>